<comment type="caution">
    <text evidence="1">The sequence shown here is derived from an EMBL/GenBank/DDBJ whole genome shotgun (WGS) entry which is preliminary data.</text>
</comment>
<protein>
    <submittedName>
        <fullName evidence="1">Uncharacterized protein</fullName>
    </submittedName>
</protein>
<gene>
    <name evidence="1" type="ORF">ACFSCY_02150</name>
</gene>
<evidence type="ECO:0000313" key="1">
    <source>
        <dbReference type="EMBL" id="MFD1528235.1"/>
    </source>
</evidence>
<name>A0ABW4FBX9_9PSEU</name>
<accession>A0ABW4FBX9</accession>
<sequence length="142" mass="14741">MRASSQNWAVLLPDILTHSVDQLRPMLPKHLAVMVVGGQVLLSTTAGQPRAVATETVGVPAQVERGGLAAVAARMLADVQDLIVTDLGGPWPLTKSGQPTHPEASLVGTSLDLRFSNKDGSDGVLLAPYPVPEIPPPTVVAG</sequence>
<reference evidence="2" key="1">
    <citation type="journal article" date="2019" name="Int. J. Syst. Evol. Microbiol.">
        <title>The Global Catalogue of Microorganisms (GCM) 10K type strain sequencing project: providing services to taxonomists for standard genome sequencing and annotation.</title>
        <authorList>
            <consortium name="The Broad Institute Genomics Platform"/>
            <consortium name="The Broad Institute Genome Sequencing Center for Infectious Disease"/>
            <person name="Wu L."/>
            <person name="Ma J."/>
        </authorList>
    </citation>
    <scope>NUCLEOTIDE SEQUENCE [LARGE SCALE GENOMIC DNA]</scope>
    <source>
        <strain evidence="2">JCM 12165</strain>
    </source>
</reference>
<keyword evidence="2" id="KW-1185">Reference proteome</keyword>
<organism evidence="1 2">
    <name type="scientific">Pseudonocardia aurantiaca</name>
    <dbReference type="NCBI Taxonomy" id="75290"/>
    <lineage>
        <taxon>Bacteria</taxon>
        <taxon>Bacillati</taxon>
        <taxon>Actinomycetota</taxon>
        <taxon>Actinomycetes</taxon>
        <taxon>Pseudonocardiales</taxon>
        <taxon>Pseudonocardiaceae</taxon>
        <taxon>Pseudonocardia</taxon>
    </lineage>
</organism>
<dbReference type="RefSeq" id="WP_379659612.1">
    <property type="nucleotide sequence ID" value="NZ_JBHUCP010000001.1"/>
</dbReference>
<evidence type="ECO:0000313" key="2">
    <source>
        <dbReference type="Proteomes" id="UP001597145"/>
    </source>
</evidence>
<proteinExistence type="predicted"/>
<dbReference type="Proteomes" id="UP001597145">
    <property type="component" value="Unassembled WGS sequence"/>
</dbReference>
<dbReference type="EMBL" id="JBHUCP010000001">
    <property type="protein sequence ID" value="MFD1528235.1"/>
    <property type="molecule type" value="Genomic_DNA"/>
</dbReference>